<comment type="similarity">
    <text evidence="2">Belongs to the paired homeobox family.</text>
</comment>
<evidence type="ECO:0000256" key="10">
    <source>
        <dbReference type="ARBA" id="ARBA00023242"/>
    </source>
</evidence>
<dbReference type="PROSITE" id="PS00027">
    <property type="entry name" value="HOMEOBOX_1"/>
    <property type="match status" value="1"/>
</dbReference>
<gene>
    <name evidence="20" type="ORF">Baya_14660</name>
</gene>
<keyword evidence="6" id="KW-0805">Transcription regulation</keyword>
<keyword evidence="7 14" id="KW-0238">DNA-binding</keyword>
<evidence type="ECO:0000256" key="12">
    <source>
        <dbReference type="ARBA" id="ARBA00030203"/>
    </source>
</evidence>
<keyword evidence="11" id="KW-0844">Vision</keyword>
<feature type="compositionally biased region" description="Basic and acidic residues" evidence="16">
    <location>
        <begin position="291"/>
        <end position="306"/>
    </location>
</feature>
<dbReference type="OrthoDB" id="6159439at2759"/>
<evidence type="ECO:0000256" key="6">
    <source>
        <dbReference type="ARBA" id="ARBA00023015"/>
    </source>
</evidence>
<evidence type="ECO:0000256" key="16">
    <source>
        <dbReference type="SAM" id="MobiDB-lite"/>
    </source>
</evidence>
<evidence type="ECO:0000256" key="5">
    <source>
        <dbReference type="ARBA" id="ARBA00022606"/>
    </source>
</evidence>
<dbReference type="InterPro" id="IPR001356">
    <property type="entry name" value="HD"/>
</dbReference>
<dbReference type="InterPro" id="IPR009057">
    <property type="entry name" value="Homeodomain-like_sf"/>
</dbReference>
<dbReference type="SMART" id="SM00389">
    <property type="entry name" value="HOX"/>
    <property type="match status" value="1"/>
</dbReference>
<evidence type="ECO:0000256" key="9">
    <source>
        <dbReference type="ARBA" id="ARBA00023163"/>
    </source>
</evidence>
<dbReference type="GO" id="GO:1990837">
    <property type="term" value="F:sequence-specific double-stranded DNA binding"/>
    <property type="evidence" value="ECO:0007669"/>
    <property type="project" value="TreeGrafter"/>
</dbReference>
<dbReference type="PROSITE" id="PS50803">
    <property type="entry name" value="OAR"/>
    <property type="match status" value="1"/>
</dbReference>
<evidence type="ECO:0000259" key="17">
    <source>
        <dbReference type="PROSITE" id="PS50071"/>
    </source>
</evidence>
<reference evidence="20 21" key="1">
    <citation type="journal article" date="2019" name="Genome Biol. Evol.">
        <title>Whole-Genome Sequencing of the Giant Devil Catfish, Bagarius yarrelli.</title>
        <authorList>
            <person name="Jiang W."/>
            <person name="Lv Y."/>
            <person name="Cheng L."/>
            <person name="Yang K."/>
            <person name="Chao B."/>
            <person name="Wang X."/>
            <person name="Li Y."/>
            <person name="Pan X."/>
            <person name="You X."/>
            <person name="Zhang Y."/>
            <person name="Yang J."/>
            <person name="Li J."/>
            <person name="Zhang X."/>
            <person name="Liu S."/>
            <person name="Sun C."/>
            <person name="Yang J."/>
            <person name="Shi Q."/>
        </authorList>
    </citation>
    <scope>NUCLEOTIDE SEQUENCE [LARGE SCALE GENOMIC DNA]</scope>
    <source>
        <strain evidence="20">JWS20170419001</strain>
        <tissue evidence="20">Muscle</tissue>
    </source>
</reference>
<evidence type="ECO:0000256" key="13">
    <source>
        <dbReference type="ARBA" id="ARBA00031274"/>
    </source>
</evidence>
<dbReference type="PROSITE" id="PS50071">
    <property type="entry name" value="HOMEOBOX_2"/>
    <property type="match status" value="1"/>
</dbReference>
<dbReference type="PANTHER" id="PTHR46892:SF3">
    <property type="entry name" value="VISUAL SYSTEM HOMEOBOX 2"/>
    <property type="match status" value="1"/>
</dbReference>
<dbReference type="GO" id="GO:0000981">
    <property type="term" value="F:DNA-binding transcription factor activity, RNA polymerase II-specific"/>
    <property type="evidence" value="ECO:0007669"/>
    <property type="project" value="InterPro"/>
</dbReference>
<dbReference type="GO" id="GO:0045892">
    <property type="term" value="P:negative regulation of DNA-templated transcription"/>
    <property type="evidence" value="ECO:0007669"/>
    <property type="project" value="UniProtKB-ARBA"/>
</dbReference>
<keyword evidence="10 14" id="KW-0539">Nucleus</keyword>
<keyword evidence="9" id="KW-0804">Transcription</keyword>
<keyword evidence="8 14" id="KW-0371">Homeobox</keyword>
<evidence type="ECO:0000256" key="14">
    <source>
        <dbReference type="PROSITE-ProRule" id="PRU00108"/>
    </source>
</evidence>
<keyword evidence="4" id="KW-0217">Developmental protein</keyword>
<dbReference type="Gene3D" id="1.10.10.60">
    <property type="entry name" value="Homeodomain-like"/>
    <property type="match status" value="1"/>
</dbReference>
<feature type="domain" description="Homeobox" evidence="17">
    <location>
        <begin position="136"/>
        <end position="196"/>
    </location>
</feature>
<evidence type="ECO:0000259" key="19">
    <source>
        <dbReference type="PROSITE" id="PS51496"/>
    </source>
</evidence>
<dbReference type="SUPFAM" id="SSF46689">
    <property type="entry name" value="Homeodomain-like"/>
    <property type="match status" value="1"/>
</dbReference>
<comment type="subcellular location">
    <subcellularLocation>
        <location evidence="1 14 15">Nucleus</location>
    </subcellularLocation>
</comment>
<protein>
    <recommendedName>
        <fullName evidence="3">Visual system homeobox 2</fullName>
    </recommendedName>
    <alternativeName>
        <fullName evidence="12">Ceh-10 homeodomain-containing homolog</fullName>
    </alternativeName>
    <alternativeName>
        <fullName evidence="13">Homeobox protein CHX10</fullName>
    </alternativeName>
</protein>
<evidence type="ECO:0000259" key="18">
    <source>
        <dbReference type="PROSITE" id="PS50803"/>
    </source>
</evidence>
<dbReference type="PANTHER" id="PTHR46892">
    <property type="entry name" value="VISUAL SYSTEM HOMEOBOX 2"/>
    <property type="match status" value="1"/>
</dbReference>
<dbReference type="PROSITE" id="PS51496">
    <property type="entry name" value="CVC"/>
    <property type="match status" value="1"/>
</dbReference>
<evidence type="ECO:0000256" key="7">
    <source>
        <dbReference type="ARBA" id="ARBA00023125"/>
    </source>
</evidence>
<comment type="caution">
    <text evidence="20">The sequence shown here is derived from an EMBL/GenBank/DDBJ whole genome shotgun (WGS) entry which is preliminary data.</text>
</comment>
<feature type="region of interest" description="Disordered" evidence="16">
    <location>
        <begin position="264"/>
        <end position="358"/>
    </location>
</feature>
<organism evidence="20 21">
    <name type="scientific">Bagarius yarrelli</name>
    <name type="common">Goonch</name>
    <name type="synonym">Bagrus yarrelli</name>
    <dbReference type="NCBI Taxonomy" id="175774"/>
    <lineage>
        <taxon>Eukaryota</taxon>
        <taxon>Metazoa</taxon>
        <taxon>Chordata</taxon>
        <taxon>Craniata</taxon>
        <taxon>Vertebrata</taxon>
        <taxon>Euteleostomi</taxon>
        <taxon>Actinopterygii</taxon>
        <taxon>Neopterygii</taxon>
        <taxon>Teleostei</taxon>
        <taxon>Ostariophysi</taxon>
        <taxon>Siluriformes</taxon>
        <taxon>Sisoridae</taxon>
        <taxon>Sisorinae</taxon>
        <taxon>Bagarius</taxon>
    </lineage>
</organism>
<evidence type="ECO:0000256" key="2">
    <source>
        <dbReference type="ARBA" id="ARBA00005733"/>
    </source>
</evidence>
<dbReference type="InterPro" id="IPR052294">
    <property type="entry name" value="VSX_homeobox_regulators"/>
</dbReference>
<keyword evidence="21" id="KW-1185">Reference proteome</keyword>
<sequence length="358" mass="39369">MTGKDGAVIAENLNKPKLAENGGNSNPHLSKTITSHAPRCTGFGIQEILGLNKEASSAPRSALDSIPGGAHLLAARSVLGPAAVGVGMGFIGPGGIPSFYRQPSFLEVLSDAQNVHLQPLMNEKTSKSSLGQSKKRKKRRHRTIFTSYQLEELEKAFNEAHYPDVYAREMLAMKTELPEDRIQVWFQNRRAKWRKREKCWGRSSVMAEYGLYGAMVRHSIPLPESILKSAKDGIMDSCAPWLLGTSLNPNPSSFFAGMHKKSLEAATGTPSQKPDIPQHPNNADVDDTDAEDRRSDSPMSKEELRENSIAALRAKAQEHSAKVLGTASSKRLEHKTKEEIEEKSGLEQLDSQEEKNSS</sequence>
<dbReference type="AlphaFoldDB" id="A0A556V9H9"/>
<evidence type="ECO:0000313" key="21">
    <source>
        <dbReference type="Proteomes" id="UP000319801"/>
    </source>
</evidence>
<feature type="region of interest" description="Disordered" evidence="16">
    <location>
        <begin position="120"/>
        <end position="141"/>
    </location>
</feature>
<evidence type="ECO:0000256" key="3">
    <source>
        <dbReference type="ARBA" id="ARBA00014891"/>
    </source>
</evidence>
<evidence type="ECO:0000313" key="20">
    <source>
        <dbReference type="EMBL" id="TTC14930.1"/>
    </source>
</evidence>
<evidence type="ECO:0000256" key="1">
    <source>
        <dbReference type="ARBA" id="ARBA00004123"/>
    </source>
</evidence>
<dbReference type="GO" id="GO:0007601">
    <property type="term" value="P:visual perception"/>
    <property type="evidence" value="ECO:0007669"/>
    <property type="project" value="UniProtKB-KW"/>
</dbReference>
<dbReference type="CDD" id="cd00086">
    <property type="entry name" value="homeodomain"/>
    <property type="match status" value="1"/>
</dbReference>
<dbReference type="EMBL" id="VCAZ01000173">
    <property type="protein sequence ID" value="TTC14930.1"/>
    <property type="molecule type" value="Genomic_DNA"/>
</dbReference>
<feature type="compositionally biased region" description="Basic and acidic residues" evidence="16">
    <location>
        <begin position="335"/>
        <end position="345"/>
    </location>
</feature>
<dbReference type="GO" id="GO:0050793">
    <property type="term" value="P:regulation of developmental process"/>
    <property type="evidence" value="ECO:0007669"/>
    <property type="project" value="UniProtKB-ARBA"/>
</dbReference>
<dbReference type="InterPro" id="IPR023339">
    <property type="entry name" value="CVC"/>
</dbReference>
<accession>A0A556V9H9</accession>
<evidence type="ECO:0000256" key="11">
    <source>
        <dbReference type="ARBA" id="ARBA00023305"/>
    </source>
</evidence>
<dbReference type="Pfam" id="PF03826">
    <property type="entry name" value="OAR"/>
    <property type="match status" value="1"/>
</dbReference>
<feature type="domain" description="OAR" evidence="18">
    <location>
        <begin position="307"/>
        <end position="320"/>
    </location>
</feature>
<name>A0A556V9H9_BAGYA</name>
<feature type="region of interest" description="Disordered" evidence="16">
    <location>
        <begin position="10"/>
        <end position="34"/>
    </location>
</feature>
<feature type="domain" description="CVC" evidence="19">
    <location>
        <begin position="198"/>
        <end position="264"/>
    </location>
</feature>
<dbReference type="Pfam" id="PF00046">
    <property type="entry name" value="Homeodomain"/>
    <property type="match status" value="1"/>
</dbReference>
<keyword evidence="5" id="KW-0716">Sensory transduction</keyword>
<feature type="compositionally biased region" description="Polar residues" evidence="16">
    <location>
        <begin position="22"/>
        <end position="34"/>
    </location>
</feature>
<evidence type="ECO:0000256" key="8">
    <source>
        <dbReference type="ARBA" id="ARBA00023155"/>
    </source>
</evidence>
<dbReference type="InterPro" id="IPR003654">
    <property type="entry name" value="OAR_dom"/>
</dbReference>
<dbReference type="FunFam" id="1.10.10.60:FF:000065">
    <property type="entry name" value="Visual system homeobox 1"/>
    <property type="match status" value="1"/>
</dbReference>
<proteinExistence type="inferred from homology"/>
<evidence type="ECO:0000256" key="4">
    <source>
        <dbReference type="ARBA" id="ARBA00022473"/>
    </source>
</evidence>
<dbReference type="GO" id="GO:0005634">
    <property type="term" value="C:nucleus"/>
    <property type="evidence" value="ECO:0007669"/>
    <property type="project" value="UniProtKB-SubCell"/>
</dbReference>
<evidence type="ECO:0000256" key="15">
    <source>
        <dbReference type="RuleBase" id="RU000682"/>
    </source>
</evidence>
<feature type="DNA-binding region" description="Homeobox" evidence="14">
    <location>
        <begin position="138"/>
        <end position="197"/>
    </location>
</feature>
<dbReference type="InterPro" id="IPR017970">
    <property type="entry name" value="Homeobox_CS"/>
</dbReference>
<dbReference type="Proteomes" id="UP000319801">
    <property type="component" value="Unassembled WGS sequence"/>
</dbReference>